<feature type="compositionally biased region" description="Polar residues" evidence="1">
    <location>
        <begin position="39"/>
        <end position="51"/>
    </location>
</feature>
<evidence type="ECO:0000313" key="3">
    <source>
        <dbReference type="Proteomes" id="UP001482620"/>
    </source>
</evidence>
<reference evidence="2 3" key="1">
    <citation type="submission" date="2021-06" db="EMBL/GenBank/DDBJ databases">
        <authorList>
            <person name="Palmer J.M."/>
        </authorList>
    </citation>
    <scope>NUCLEOTIDE SEQUENCE [LARGE SCALE GENOMIC DNA]</scope>
    <source>
        <strain evidence="3">if_2019</strain>
        <tissue evidence="2">Muscle</tissue>
    </source>
</reference>
<protein>
    <submittedName>
        <fullName evidence="2">Uncharacterized protein</fullName>
    </submittedName>
</protein>
<comment type="caution">
    <text evidence="2">The sequence shown here is derived from an EMBL/GenBank/DDBJ whole genome shotgun (WGS) entry which is preliminary data.</text>
</comment>
<sequence>MLVYVRFLLEEYSMAGVKSHRPAPRTQERHGRDEIGATDIQSPQSMGTLQGQAHRRCRQMATPKQIQPWTQRPKGRPPPNRGLMEPGGPGPTKQPLGVSQHTPKHPAQDN</sequence>
<organism evidence="2 3">
    <name type="scientific">Ilyodon furcidens</name>
    <name type="common">goldbreast splitfin</name>
    <dbReference type="NCBI Taxonomy" id="33524"/>
    <lineage>
        <taxon>Eukaryota</taxon>
        <taxon>Metazoa</taxon>
        <taxon>Chordata</taxon>
        <taxon>Craniata</taxon>
        <taxon>Vertebrata</taxon>
        <taxon>Euteleostomi</taxon>
        <taxon>Actinopterygii</taxon>
        <taxon>Neopterygii</taxon>
        <taxon>Teleostei</taxon>
        <taxon>Neoteleostei</taxon>
        <taxon>Acanthomorphata</taxon>
        <taxon>Ovalentaria</taxon>
        <taxon>Atherinomorphae</taxon>
        <taxon>Cyprinodontiformes</taxon>
        <taxon>Goodeidae</taxon>
        <taxon>Ilyodon</taxon>
    </lineage>
</organism>
<dbReference type="EMBL" id="JAHRIQ010024287">
    <property type="protein sequence ID" value="MEQ2228923.1"/>
    <property type="molecule type" value="Genomic_DNA"/>
</dbReference>
<proteinExistence type="predicted"/>
<feature type="compositionally biased region" description="Basic and acidic residues" evidence="1">
    <location>
        <begin position="26"/>
        <end position="35"/>
    </location>
</feature>
<feature type="region of interest" description="Disordered" evidence="1">
    <location>
        <begin position="16"/>
        <end position="110"/>
    </location>
</feature>
<accession>A0ABV0TB56</accession>
<name>A0ABV0TB56_9TELE</name>
<gene>
    <name evidence="2" type="ORF">ILYODFUR_013638</name>
</gene>
<keyword evidence="3" id="KW-1185">Reference proteome</keyword>
<evidence type="ECO:0000256" key="1">
    <source>
        <dbReference type="SAM" id="MobiDB-lite"/>
    </source>
</evidence>
<evidence type="ECO:0000313" key="2">
    <source>
        <dbReference type="EMBL" id="MEQ2228923.1"/>
    </source>
</evidence>
<dbReference type="Proteomes" id="UP001482620">
    <property type="component" value="Unassembled WGS sequence"/>
</dbReference>